<feature type="domain" description="WCX" evidence="4">
    <location>
        <begin position="268"/>
        <end position="339"/>
    </location>
</feature>
<dbReference type="Pfam" id="PF13280">
    <property type="entry name" value="WYL"/>
    <property type="match status" value="1"/>
</dbReference>
<feature type="region of interest" description="Disordered" evidence="1">
    <location>
        <begin position="247"/>
        <end position="267"/>
    </location>
</feature>
<protein>
    <submittedName>
        <fullName evidence="5">Protein PafC</fullName>
    </submittedName>
</protein>
<dbReference type="STRING" id="499555.BJL86_1628"/>
<evidence type="ECO:0000256" key="1">
    <source>
        <dbReference type="SAM" id="MobiDB-lite"/>
    </source>
</evidence>
<dbReference type="Pfam" id="PF19187">
    <property type="entry name" value="HTH_PafC"/>
    <property type="match status" value="1"/>
</dbReference>
<dbReference type="InterPro" id="IPR043839">
    <property type="entry name" value="PafC_HTH"/>
</dbReference>
<dbReference type="InterPro" id="IPR057727">
    <property type="entry name" value="WCX_dom"/>
</dbReference>
<dbReference type="PANTHER" id="PTHR34580">
    <property type="match status" value="1"/>
</dbReference>
<evidence type="ECO:0000259" key="2">
    <source>
        <dbReference type="Pfam" id="PF13280"/>
    </source>
</evidence>
<dbReference type="InterPro" id="IPR026881">
    <property type="entry name" value="WYL_dom"/>
</dbReference>
<dbReference type="PROSITE" id="PS52050">
    <property type="entry name" value="WYL"/>
    <property type="match status" value="1"/>
</dbReference>
<evidence type="ECO:0000259" key="4">
    <source>
        <dbReference type="Pfam" id="PF25583"/>
    </source>
</evidence>
<dbReference type="Proteomes" id="UP000186104">
    <property type="component" value="Chromosome"/>
</dbReference>
<organism evidence="5 6">
    <name type="scientific">Dietzia timorensis</name>
    <dbReference type="NCBI Taxonomy" id="499555"/>
    <lineage>
        <taxon>Bacteria</taxon>
        <taxon>Bacillati</taxon>
        <taxon>Actinomycetota</taxon>
        <taxon>Actinomycetes</taxon>
        <taxon>Mycobacteriales</taxon>
        <taxon>Dietziaceae</taxon>
        <taxon>Dietzia</taxon>
    </lineage>
</organism>
<dbReference type="AlphaFoldDB" id="A0A173LJF0"/>
<sequence>MTPRSPVSADKMLTVLAYFREQGGPVAVADAARELSLTEKQLRDTLSQLWCCGLPGHGPGQLVDLAFWSEVSDKDHGGWVDDASDPAHEVDAFDDYTDLAEADFVEVTFFAGIDRPLRLTFEEAITLKTALATLVGRPEVVDQEGLDEALRMLGTISPANASLDAASTTAPAPSTSEKAAEHLRSALESGLAVRFVYHSAGSDSTRIRIVDGGRLHVQAEHAYLRGVDREIGEWRTFRTDRIAHVEPLGTSHPVGPEPEQASTTPTQSIRAVVPAGSAWFVEQYPFRDIHWREDGSAEVTVDYYNPDWLRRFLLGNATTLQPLDEELRTEIAEQAHEALSAYGN</sequence>
<proteinExistence type="predicted"/>
<dbReference type="RefSeq" id="WP_067471194.1">
    <property type="nucleotide sequence ID" value="NZ_CP015961.1"/>
</dbReference>
<keyword evidence="6" id="KW-1185">Reference proteome</keyword>
<dbReference type="InterPro" id="IPR051534">
    <property type="entry name" value="CBASS_pafABC_assoc_protein"/>
</dbReference>
<evidence type="ECO:0000259" key="3">
    <source>
        <dbReference type="Pfam" id="PF19187"/>
    </source>
</evidence>
<feature type="domain" description="PafC HTH" evidence="3">
    <location>
        <begin position="11"/>
        <end position="153"/>
    </location>
</feature>
<feature type="domain" description="WYL" evidence="2">
    <location>
        <begin position="181"/>
        <end position="246"/>
    </location>
</feature>
<name>A0A173LJF0_9ACTN</name>
<dbReference type="InterPro" id="IPR028349">
    <property type="entry name" value="PafC-like"/>
</dbReference>
<evidence type="ECO:0000313" key="5">
    <source>
        <dbReference type="EMBL" id="ANI92405.1"/>
    </source>
</evidence>
<gene>
    <name evidence="5" type="ORF">BJL86_1628</name>
</gene>
<dbReference type="Pfam" id="PF25583">
    <property type="entry name" value="WCX"/>
    <property type="match status" value="1"/>
</dbReference>
<accession>A0A173LJF0</accession>
<dbReference type="EMBL" id="CP015961">
    <property type="protein sequence ID" value="ANI92405.1"/>
    <property type="molecule type" value="Genomic_DNA"/>
</dbReference>
<dbReference type="OrthoDB" id="5174471at2"/>
<evidence type="ECO:0000313" key="6">
    <source>
        <dbReference type="Proteomes" id="UP000186104"/>
    </source>
</evidence>
<reference evidence="5 6" key="1">
    <citation type="submission" date="2016-06" db="EMBL/GenBank/DDBJ databases">
        <title>Complete genome sequence of a saline-alkali tolerant type strain Dietzia timorensis ID05-A0528T.</title>
        <authorList>
            <person name="Wu X."/>
        </authorList>
    </citation>
    <scope>NUCLEOTIDE SEQUENCE [LARGE SCALE GENOMIC DNA]</scope>
    <source>
        <strain evidence="5 6">ID05-A0528</strain>
    </source>
</reference>
<dbReference type="PIRSF" id="PIRSF016838">
    <property type="entry name" value="PafC"/>
    <property type="match status" value="1"/>
</dbReference>
<dbReference type="PANTHER" id="PTHR34580:SF1">
    <property type="entry name" value="PROTEIN PAFC"/>
    <property type="match status" value="1"/>
</dbReference>
<dbReference type="KEGG" id="dtm:BJL86_1628"/>